<gene>
    <name evidence="1" type="ORF">SDC9_173926</name>
</gene>
<reference evidence="1" key="1">
    <citation type="submission" date="2019-08" db="EMBL/GenBank/DDBJ databases">
        <authorList>
            <person name="Kucharzyk K."/>
            <person name="Murdoch R.W."/>
            <person name="Higgins S."/>
            <person name="Loffler F."/>
        </authorList>
    </citation>
    <scope>NUCLEOTIDE SEQUENCE</scope>
</reference>
<dbReference type="AlphaFoldDB" id="A0A645GHQ4"/>
<protein>
    <submittedName>
        <fullName evidence="1">Uncharacterized protein</fullName>
    </submittedName>
</protein>
<name>A0A645GHQ4_9ZZZZ</name>
<evidence type="ECO:0000313" key="1">
    <source>
        <dbReference type="EMBL" id="MPN26501.1"/>
    </source>
</evidence>
<dbReference type="EMBL" id="VSSQ01076042">
    <property type="protein sequence ID" value="MPN26501.1"/>
    <property type="molecule type" value="Genomic_DNA"/>
</dbReference>
<comment type="caution">
    <text evidence="1">The sequence shown here is derived from an EMBL/GenBank/DDBJ whole genome shotgun (WGS) entry which is preliminary data.</text>
</comment>
<organism evidence="1">
    <name type="scientific">bioreactor metagenome</name>
    <dbReference type="NCBI Taxonomy" id="1076179"/>
    <lineage>
        <taxon>unclassified sequences</taxon>
        <taxon>metagenomes</taxon>
        <taxon>ecological metagenomes</taxon>
    </lineage>
</organism>
<proteinExistence type="predicted"/>
<sequence>MHELLQAELIRIEGLPSQIKPGRAVFLGTYRVFPIEIGNIVSSGKPNHRNIELADKVHDIATKTFLVCCRVIGFVNTPIDRSTKLFNERTKQPGVDRPSDKLLAGMYRTLHVAAPL</sequence>
<accession>A0A645GHQ4</accession>